<dbReference type="Proteomes" id="UP001205105">
    <property type="component" value="Unassembled WGS sequence"/>
</dbReference>
<dbReference type="Pfam" id="PF07885">
    <property type="entry name" value="Ion_trans_2"/>
    <property type="match status" value="1"/>
</dbReference>
<accession>A0AAD5DQR3</accession>
<feature type="transmembrane region" description="Helical" evidence="2">
    <location>
        <begin position="86"/>
        <end position="108"/>
    </location>
</feature>
<reference evidence="5" key="1">
    <citation type="submission" date="2020-11" db="EMBL/GenBank/DDBJ databases">
        <title>Chlorella ohadii genome sequencing and assembly.</title>
        <authorList>
            <person name="Murik O."/>
            <person name="Treves H."/>
            <person name="Kedem I."/>
            <person name="Shotland Y."/>
            <person name="Kaplan A."/>
        </authorList>
    </citation>
    <scope>NUCLEOTIDE SEQUENCE</scope>
    <source>
        <strain evidence="5">1</strain>
    </source>
</reference>
<feature type="chain" id="PRO_5041930489" description="Potassium channel domain-containing protein" evidence="3">
    <location>
        <begin position="32"/>
        <end position="545"/>
    </location>
</feature>
<evidence type="ECO:0000256" key="3">
    <source>
        <dbReference type="SAM" id="SignalP"/>
    </source>
</evidence>
<feature type="compositionally biased region" description="Gly residues" evidence="1">
    <location>
        <begin position="263"/>
        <end position="297"/>
    </location>
</feature>
<sequence length="545" mass="56125">MNTAAGSKTLGSRLCELLLLISGIYLSLCSCSCWPCPADTAGYSHTSLLLLQGCIWWSVAVGEGLDNSWAAAVNKDFDLLTASGPIQWLVSCYFALTTIVTVGYGDIVPVTEKEVAWTMAFQLVGVAMFAYLLNTASSLLAATGPEAKRRAAIRQKLEVCEVEGTMGALEFAPSLRRSIRRYFALAWEPPDGFVARLPQLYGDLPPALRHKLAAQQLRPVLRGLHFFPASMRSKEAAACCHVLAAFAHPLSLSPGQSLDGESAEGGGGSTGGGGNGGGSSSGGSTGGSGGGNGAGGSGGCTVDRPPAASKAMYILCTGRLVAECPTGSGDSGVQLPSPAVLGLVQLLAAAGGPLQAALSSLSPPGWQHSAVAATRCHLWRLDSVPLFAALKQQQPALLAHLARRLLDWLSDGSGMAAAVAAAGTGGAQQAQQEGGEAGGQQQQQQEQPEQQQEGRQRNSSAEQVSLLLKRLAADLEAAALSAAALDAHRSKAAGSKLLGLQRATAEASTRSGWDEGEEAEESDALQAVAEPAVAVARALGFVWGE</sequence>
<dbReference type="GO" id="GO:0003254">
    <property type="term" value="P:regulation of membrane depolarization"/>
    <property type="evidence" value="ECO:0007669"/>
    <property type="project" value="TreeGrafter"/>
</dbReference>
<dbReference type="GO" id="GO:0035725">
    <property type="term" value="P:sodium ion transmembrane transport"/>
    <property type="evidence" value="ECO:0007669"/>
    <property type="project" value="TreeGrafter"/>
</dbReference>
<dbReference type="Gene3D" id="1.10.287.70">
    <property type="match status" value="1"/>
</dbReference>
<evidence type="ECO:0000256" key="2">
    <source>
        <dbReference type="SAM" id="Phobius"/>
    </source>
</evidence>
<feature type="compositionally biased region" description="Low complexity" evidence="1">
    <location>
        <begin position="426"/>
        <end position="453"/>
    </location>
</feature>
<dbReference type="InterPro" id="IPR051413">
    <property type="entry name" value="K/Na_HCN_channel"/>
</dbReference>
<dbReference type="AlphaFoldDB" id="A0AAD5DQR3"/>
<dbReference type="SUPFAM" id="SSF81324">
    <property type="entry name" value="Voltage-gated potassium channels"/>
    <property type="match status" value="1"/>
</dbReference>
<comment type="caution">
    <text evidence="5">The sequence shown here is derived from an EMBL/GenBank/DDBJ whole genome shotgun (WGS) entry which is preliminary data.</text>
</comment>
<feature type="region of interest" description="Disordered" evidence="1">
    <location>
        <begin position="255"/>
        <end position="297"/>
    </location>
</feature>
<dbReference type="PANTHER" id="PTHR45689">
    <property type="entry name" value="I[[H]] CHANNEL, ISOFORM E"/>
    <property type="match status" value="1"/>
</dbReference>
<evidence type="ECO:0000313" key="5">
    <source>
        <dbReference type="EMBL" id="KAI7838739.1"/>
    </source>
</evidence>
<keyword evidence="6" id="KW-1185">Reference proteome</keyword>
<dbReference type="EMBL" id="JADXDR010000119">
    <property type="protein sequence ID" value="KAI7838739.1"/>
    <property type="molecule type" value="Genomic_DNA"/>
</dbReference>
<keyword evidence="2" id="KW-0812">Transmembrane</keyword>
<protein>
    <recommendedName>
        <fullName evidence="4">Potassium channel domain-containing protein</fullName>
    </recommendedName>
</protein>
<evidence type="ECO:0000256" key="1">
    <source>
        <dbReference type="SAM" id="MobiDB-lite"/>
    </source>
</evidence>
<feature type="transmembrane region" description="Helical" evidence="2">
    <location>
        <begin position="115"/>
        <end position="133"/>
    </location>
</feature>
<keyword evidence="3" id="KW-0732">Signal</keyword>
<feature type="region of interest" description="Disordered" evidence="1">
    <location>
        <begin position="426"/>
        <end position="459"/>
    </location>
</feature>
<proteinExistence type="predicted"/>
<dbReference type="GO" id="GO:0005249">
    <property type="term" value="F:voltage-gated potassium channel activity"/>
    <property type="evidence" value="ECO:0007669"/>
    <property type="project" value="TreeGrafter"/>
</dbReference>
<dbReference type="GO" id="GO:0098855">
    <property type="term" value="C:HCN channel complex"/>
    <property type="evidence" value="ECO:0007669"/>
    <property type="project" value="TreeGrafter"/>
</dbReference>
<evidence type="ECO:0000313" key="6">
    <source>
        <dbReference type="Proteomes" id="UP001205105"/>
    </source>
</evidence>
<feature type="signal peptide" evidence="3">
    <location>
        <begin position="1"/>
        <end position="31"/>
    </location>
</feature>
<dbReference type="PANTHER" id="PTHR45689:SF5">
    <property type="entry name" value="I[[H]] CHANNEL, ISOFORM E"/>
    <property type="match status" value="1"/>
</dbReference>
<gene>
    <name evidence="5" type="ORF">COHA_007535</name>
</gene>
<name>A0AAD5DQR3_9CHLO</name>
<dbReference type="InterPro" id="IPR013099">
    <property type="entry name" value="K_chnl_dom"/>
</dbReference>
<feature type="domain" description="Potassium channel" evidence="4">
    <location>
        <begin position="86"/>
        <end position="140"/>
    </location>
</feature>
<keyword evidence="2" id="KW-0472">Membrane</keyword>
<organism evidence="5 6">
    <name type="scientific">Chlorella ohadii</name>
    <dbReference type="NCBI Taxonomy" id="2649997"/>
    <lineage>
        <taxon>Eukaryota</taxon>
        <taxon>Viridiplantae</taxon>
        <taxon>Chlorophyta</taxon>
        <taxon>core chlorophytes</taxon>
        <taxon>Trebouxiophyceae</taxon>
        <taxon>Chlorellales</taxon>
        <taxon>Chlorellaceae</taxon>
        <taxon>Chlorella clade</taxon>
        <taxon>Chlorella</taxon>
    </lineage>
</organism>
<evidence type="ECO:0000259" key="4">
    <source>
        <dbReference type="Pfam" id="PF07885"/>
    </source>
</evidence>
<keyword evidence="2" id="KW-1133">Transmembrane helix</keyword>